<dbReference type="AlphaFoldDB" id="A0A1J5NUK8"/>
<comment type="caution">
    <text evidence="1">The sequence shown here is derived from an EMBL/GenBank/DDBJ whole genome shotgun (WGS) entry which is preliminary data.</text>
</comment>
<name>A0A1J5NUK8_NEOTH</name>
<sequence length="34" mass="3839">MFPLDKRIFVSTLALAQPEERESLITGEIGIEMC</sequence>
<reference evidence="1 2" key="1">
    <citation type="submission" date="2016-08" db="EMBL/GenBank/DDBJ databases">
        <title>Genome-based comparison of Moorella thermoacetic strains.</title>
        <authorList>
            <person name="Poehlein A."/>
            <person name="Bengelsdorf F.R."/>
            <person name="Esser C."/>
            <person name="Duerre P."/>
            <person name="Daniel R."/>
        </authorList>
    </citation>
    <scope>NUCLEOTIDE SEQUENCE [LARGE SCALE GENOMIC DNA]</scope>
    <source>
        <strain evidence="1 2">DSM 21394</strain>
    </source>
</reference>
<gene>
    <name evidence="1" type="ORF">MOTE_24060</name>
</gene>
<proteinExistence type="predicted"/>
<protein>
    <submittedName>
        <fullName evidence="1">Uncharacterized protein</fullName>
    </submittedName>
</protein>
<dbReference type="Proteomes" id="UP000182811">
    <property type="component" value="Unassembled WGS sequence"/>
</dbReference>
<organism evidence="1 2">
    <name type="scientific">Neomoorella thermoacetica</name>
    <name type="common">Clostridium thermoaceticum</name>
    <dbReference type="NCBI Taxonomy" id="1525"/>
    <lineage>
        <taxon>Bacteria</taxon>
        <taxon>Bacillati</taxon>
        <taxon>Bacillota</taxon>
        <taxon>Clostridia</taxon>
        <taxon>Neomoorellales</taxon>
        <taxon>Neomoorellaceae</taxon>
        <taxon>Neomoorella</taxon>
    </lineage>
</organism>
<dbReference type="EMBL" id="MDDC01000025">
    <property type="protein sequence ID" value="OIQ55533.1"/>
    <property type="molecule type" value="Genomic_DNA"/>
</dbReference>
<accession>A0A1J5NUK8</accession>
<evidence type="ECO:0000313" key="1">
    <source>
        <dbReference type="EMBL" id="OIQ55533.1"/>
    </source>
</evidence>
<evidence type="ECO:0000313" key="2">
    <source>
        <dbReference type="Proteomes" id="UP000182811"/>
    </source>
</evidence>